<dbReference type="Proteomes" id="UP001500804">
    <property type="component" value="Unassembled WGS sequence"/>
</dbReference>
<gene>
    <name evidence="1" type="ORF">GCM10023320_34460</name>
</gene>
<accession>A0ABP9NL47</accession>
<reference evidence="2" key="1">
    <citation type="journal article" date="2019" name="Int. J. Syst. Evol. Microbiol.">
        <title>The Global Catalogue of Microorganisms (GCM) 10K type strain sequencing project: providing services to taxonomists for standard genome sequencing and annotation.</title>
        <authorList>
            <consortium name="The Broad Institute Genomics Platform"/>
            <consortium name="The Broad Institute Genome Sequencing Center for Infectious Disease"/>
            <person name="Wu L."/>
            <person name="Ma J."/>
        </authorList>
    </citation>
    <scope>NUCLEOTIDE SEQUENCE [LARGE SCALE GENOMIC DNA]</scope>
    <source>
        <strain evidence="2">JCM 18302</strain>
    </source>
</reference>
<organism evidence="1 2">
    <name type="scientific">Pseudonocardia adelaidensis</name>
    <dbReference type="NCBI Taxonomy" id="648754"/>
    <lineage>
        <taxon>Bacteria</taxon>
        <taxon>Bacillati</taxon>
        <taxon>Actinomycetota</taxon>
        <taxon>Actinomycetes</taxon>
        <taxon>Pseudonocardiales</taxon>
        <taxon>Pseudonocardiaceae</taxon>
        <taxon>Pseudonocardia</taxon>
    </lineage>
</organism>
<keyword evidence="2" id="KW-1185">Reference proteome</keyword>
<sequence length="42" mass="4541">MIRMAQMIVAFLGTAAWVAGVLLLVVMAAIPFLENLADADHR</sequence>
<comment type="caution">
    <text evidence="1">The sequence shown here is derived from an EMBL/GenBank/DDBJ whole genome shotgun (WGS) entry which is preliminary data.</text>
</comment>
<dbReference type="EMBL" id="BAABJO010000011">
    <property type="protein sequence ID" value="GAA5123128.1"/>
    <property type="molecule type" value="Genomic_DNA"/>
</dbReference>
<evidence type="ECO:0000313" key="2">
    <source>
        <dbReference type="Proteomes" id="UP001500804"/>
    </source>
</evidence>
<proteinExistence type="predicted"/>
<name>A0ABP9NL47_9PSEU</name>
<evidence type="ECO:0000313" key="1">
    <source>
        <dbReference type="EMBL" id="GAA5123128.1"/>
    </source>
</evidence>
<protein>
    <submittedName>
        <fullName evidence="1">Uncharacterized protein</fullName>
    </submittedName>
</protein>